<organism evidence="2 3">
    <name type="scientific">Methylosinus sporium</name>
    <dbReference type="NCBI Taxonomy" id="428"/>
    <lineage>
        <taxon>Bacteria</taxon>
        <taxon>Pseudomonadati</taxon>
        <taxon>Pseudomonadota</taxon>
        <taxon>Alphaproteobacteria</taxon>
        <taxon>Hyphomicrobiales</taxon>
        <taxon>Methylocystaceae</taxon>
        <taxon>Methylosinus</taxon>
    </lineage>
</organism>
<dbReference type="EMBL" id="VJMF01000069">
    <property type="protein sequence ID" value="TRL30553.1"/>
    <property type="molecule type" value="Genomic_DNA"/>
</dbReference>
<name>A0A549SLP3_METSR</name>
<proteinExistence type="predicted"/>
<dbReference type="InterPro" id="IPR052553">
    <property type="entry name" value="CbiG_hydrolase"/>
</dbReference>
<evidence type="ECO:0000313" key="3">
    <source>
        <dbReference type="Proteomes" id="UP000316781"/>
    </source>
</evidence>
<dbReference type="InterPro" id="IPR002750">
    <property type="entry name" value="CobE/GbiG_C"/>
</dbReference>
<dbReference type="AlphaFoldDB" id="A0A549SLP3"/>
<dbReference type="Gene3D" id="3.30.420.180">
    <property type="entry name" value="CobE/GbiG C-terminal domain"/>
    <property type="match status" value="1"/>
</dbReference>
<dbReference type="Pfam" id="PF01890">
    <property type="entry name" value="CbiG_C"/>
    <property type="match status" value="1"/>
</dbReference>
<feature type="non-terminal residue" evidence="2">
    <location>
        <position position="1"/>
    </location>
</feature>
<comment type="caution">
    <text evidence="2">The sequence shown here is derived from an EMBL/GenBank/DDBJ whole genome shotgun (WGS) entry which is preliminary data.</text>
</comment>
<sequence length="120" mass="12724">GADPHPTSLREATFSHEWEKEWRGEIALFTIESKRGEIGLHDAARLLNLPLVFLPLDALLARKDELLTRSLRVEALTGVGSVAEAAALVGAGAGSRLFGPRLASAGVTCAIARNALEEAP</sequence>
<dbReference type="SUPFAM" id="SSF159664">
    <property type="entry name" value="CobE/GbiG C-terminal domain-like"/>
    <property type="match status" value="1"/>
</dbReference>
<dbReference type="PANTHER" id="PTHR37477:SF1">
    <property type="entry name" value="COBALT-PRECORRIN-5A HYDROLASE"/>
    <property type="match status" value="1"/>
</dbReference>
<dbReference type="Proteomes" id="UP000316781">
    <property type="component" value="Unassembled WGS sequence"/>
</dbReference>
<protein>
    <submittedName>
        <fullName evidence="2">Cobalamin biosynthesis protein</fullName>
    </submittedName>
</protein>
<dbReference type="PANTHER" id="PTHR37477">
    <property type="entry name" value="COBALT-PRECORRIN-5A HYDROLASE"/>
    <property type="match status" value="1"/>
</dbReference>
<gene>
    <name evidence="2" type="ORF">FM996_16180</name>
</gene>
<dbReference type="RefSeq" id="WP_142863877.1">
    <property type="nucleotide sequence ID" value="NZ_VJMF01000069.1"/>
</dbReference>
<dbReference type="InterPro" id="IPR036518">
    <property type="entry name" value="CobE/GbiG_C_sf"/>
</dbReference>
<evidence type="ECO:0000259" key="1">
    <source>
        <dbReference type="Pfam" id="PF01890"/>
    </source>
</evidence>
<feature type="domain" description="CobE/GbiG C-terminal" evidence="1">
    <location>
        <begin position="27"/>
        <end position="112"/>
    </location>
</feature>
<reference evidence="2 3" key="1">
    <citation type="submission" date="2019-07" db="EMBL/GenBank/DDBJ databases">
        <title>Ln-dependent methylotrophs.</title>
        <authorList>
            <person name="Tani A."/>
        </authorList>
    </citation>
    <scope>NUCLEOTIDE SEQUENCE [LARGE SCALE GENOMIC DNA]</scope>
    <source>
        <strain evidence="2 3">SM89A</strain>
    </source>
</reference>
<evidence type="ECO:0000313" key="2">
    <source>
        <dbReference type="EMBL" id="TRL30553.1"/>
    </source>
</evidence>
<dbReference type="GO" id="GO:0009236">
    <property type="term" value="P:cobalamin biosynthetic process"/>
    <property type="evidence" value="ECO:0007669"/>
    <property type="project" value="InterPro"/>
</dbReference>
<accession>A0A549SLP3</accession>